<evidence type="ECO:0000313" key="18">
    <source>
        <dbReference type="EMBL" id="MFD2415029.1"/>
    </source>
</evidence>
<keyword evidence="6 17" id="KW-0812">Transmembrane</keyword>
<keyword evidence="12 17" id="KW-0046">Antibiotic resistance</keyword>
<evidence type="ECO:0000256" key="16">
    <source>
        <dbReference type="ARBA" id="ARBA00047594"/>
    </source>
</evidence>
<evidence type="ECO:0000256" key="5">
    <source>
        <dbReference type="ARBA" id="ARBA00022475"/>
    </source>
</evidence>
<sequence>MSVLTYPEMIVVGLLQGVSELFPVSSLGHSVLMPALAGGSWARDLDMSAKGSPYLDTLVAMHVATAAALVLFFRRDWVRIIGALFGSIRRRRITTPDERLAWLLVVGTIPVGLAGLALDKVMREYLGKPVPAAVFLVLNGVVLFTVERLQRRRRSAEVSQVSGPGTVSRRDTEEATVVLPAVTARGAARDGANQPTIRQRAVSADQVSDARLARLGWWEAIAIGACQIFALFPGVSRSGITMVGGLLRGLRHEDAARFAFLLATPVIAGAGVLKIPDLARPEMHSAIGPTIVGSLVAGVGAYFSVRFLVRYFETRTLTPFAIYCVIAGLGCLAYFSLT</sequence>
<dbReference type="Pfam" id="PF02673">
    <property type="entry name" value="BacA"/>
    <property type="match status" value="2"/>
</dbReference>
<accession>A0ABW5FJ51</accession>
<dbReference type="PANTHER" id="PTHR30622:SF4">
    <property type="entry name" value="UNDECAPRENYL-DIPHOSPHATASE"/>
    <property type="match status" value="1"/>
</dbReference>
<evidence type="ECO:0000256" key="9">
    <source>
        <dbReference type="ARBA" id="ARBA00022984"/>
    </source>
</evidence>
<dbReference type="RefSeq" id="WP_378260459.1">
    <property type="nucleotide sequence ID" value="NZ_JBHUKR010000003.1"/>
</dbReference>
<dbReference type="PANTHER" id="PTHR30622">
    <property type="entry name" value="UNDECAPRENYL-DIPHOSPHATASE"/>
    <property type="match status" value="1"/>
</dbReference>
<evidence type="ECO:0000256" key="13">
    <source>
        <dbReference type="ARBA" id="ARBA00023316"/>
    </source>
</evidence>
<dbReference type="HAMAP" id="MF_01006">
    <property type="entry name" value="Undec_diphosphatase"/>
    <property type="match status" value="1"/>
</dbReference>
<evidence type="ECO:0000256" key="8">
    <source>
        <dbReference type="ARBA" id="ARBA00022960"/>
    </source>
</evidence>
<keyword evidence="11 17" id="KW-0472">Membrane</keyword>
<organism evidence="18 19">
    <name type="scientific">Amycolatopsis pigmentata</name>
    <dbReference type="NCBI Taxonomy" id="450801"/>
    <lineage>
        <taxon>Bacteria</taxon>
        <taxon>Bacillati</taxon>
        <taxon>Actinomycetota</taxon>
        <taxon>Actinomycetes</taxon>
        <taxon>Pseudonocardiales</taxon>
        <taxon>Pseudonocardiaceae</taxon>
        <taxon>Amycolatopsis</taxon>
    </lineage>
</organism>
<proteinExistence type="inferred from homology"/>
<feature type="transmembrane region" description="Helical" evidence="17">
    <location>
        <begin position="255"/>
        <end position="273"/>
    </location>
</feature>
<evidence type="ECO:0000256" key="1">
    <source>
        <dbReference type="ARBA" id="ARBA00004651"/>
    </source>
</evidence>
<reference evidence="19" key="1">
    <citation type="journal article" date="2019" name="Int. J. Syst. Evol. Microbiol.">
        <title>The Global Catalogue of Microorganisms (GCM) 10K type strain sequencing project: providing services to taxonomists for standard genome sequencing and annotation.</title>
        <authorList>
            <consortium name="The Broad Institute Genomics Platform"/>
            <consortium name="The Broad Institute Genome Sequencing Center for Infectious Disease"/>
            <person name="Wu L."/>
            <person name="Ma J."/>
        </authorList>
    </citation>
    <scope>NUCLEOTIDE SEQUENCE [LARGE SCALE GENOMIC DNA]</scope>
    <source>
        <strain evidence="19">CGMCC 4.7645</strain>
    </source>
</reference>
<evidence type="ECO:0000256" key="4">
    <source>
        <dbReference type="ARBA" id="ARBA00021581"/>
    </source>
</evidence>
<feature type="transmembrane region" description="Helical" evidence="17">
    <location>
        <begin position="285"/>
        <end position="305"/>
    </location>
</feature>
<evidence type="ECO:0000256" key="11">
    <source>
        <dbReference type="ARBA" id="ARBA00023136"/>
    </source>
</evidence>
<protein>
    <recommendedName>
        <fullName evidence="4 17">Undecaprenyl-diphosphatase</fullName>
        <ecNumber evidence="3 17">3.6.1.27</ecNumber>
    </recommendedName>
    <alternativeName>
        <fullName evidence="15 17">Bacitracin resistance protein</fullName>
    </alternativeName>
    <alternativeName>
        <fullName evidence="14 17">Undecaprenyl pyrophosphate phosphatase</fullName>
    </alternativeName>
</protein>
<dbReference type="EMBL" id="JBHUKR010000003">
    <property type="protein sequence ID" value="MFD2415029.1"/>
    <property type="molecule type" value="Genomic_DNA"/>
</dbReference>
<feature type="transmembrane region" description="Helical" evidence="17">
    <location>
        <begin position="100"/>
        <end position="118"/>
    </location>
</feature>
<evidence type="ECO:0000313" key="19">
    <source>
        <dbReference type="Proteomes" id="UP001597417"/>
    </source>
</evidence>
<dbReference type="EC" id="3.6.1.27" evidence="3 17"/>
<comment type="function">
    <text evidence="17">Catalyzes the dephosphorylation of undecaprenyl diphosphate (UPP). Confers resistance to bacitracin.</text>
</comment>
<keyword evidence="5 17" id="KW-1003">Cell membrane</keyword>
<evidence type="ECO:0000256" key="10">
    <source>
        <dbReference type="ARBA" id="ARBA00022989"/>
    </source>
</evidence>
<dbReference type="GO" id="GO:0050380">
    <property type="term" value="F:undecaprenyl-diphosphatase activity"/>
    <property type="evidence" value="ECO:0007669"/>
    <property type="project" value="UniProtKB-EC"/>
</dbReference>
<feature type="transmembrane region" description="Helical" evidence="17">
    <location>
        <begin position="130"/>
        <end position="146"/>
    </location>
</feature>
<comment type="catalytic activity">
    <reaction evidence="16 17">
        <text>di-trans,octa-cis-undecaprenyl diphosphate + H2O = di-trans,octa-cis-undecaprenyl phosphate + phosphate + H(+)</text>
        <dbReference type="Rhea" id="RHEA:28094"/>
        <dbReference type="ChEBI" id="CHEBI:15377"/>
        <dbReference type="ChEBI" id="CHEBI:15378"/>
        <dbReference type="ChEBI" id="CHEBI:43474"/>
        <dbReference type="ChEBI" id="CHEBI:58405"/>
        <dbReference type="ChEBI" id="CHEBI:60392"/>
        <dbReference type="EC" id="3.6.1.27"/>
    </reaction>
</comment>
<evidence type="ECO:0000256" key="12">
    <source>
        <dbReference type="ARBA" id="ARBA00023251"/>
    </source>
</evidence>
<gene>
    <name evidence="17" type="primary">uppP</name>
    <name evidence="18" type="ORF">ACFSXZ_01685</name>
</gene>
<keyword evidence="19" id="KW-1185">Reference proteome</keyword>
<name>A0ABW5FJ51_9PSEU</name>
<keyword evidence="8 17" id="KW-0133">Cell shape</keyword>
<comment type="miscellaneous">
    <text evidence="17">Bacitracin is thought to be involved in the inhibition of peptidoglycan synthesis by sequestering undecaprenyl diphosphate, thereby reducing the pool of lipid carrier available.</text>
</comment>
<keyword evidence="7 17" id="KW-0378">Hydrolase</keyword>
<comment type="caution">
    <text evidence="18">The sequence shown here is derived from an EMBL/GenBank/DDBJ whole genome shotgun (WGS) entry which is preliminary data.</text>
</comment>
<evidence type="ECO:0000256" key="15">
    <source>
        <dbReference type="ARBA" id="ARBA00032932"/>
    </source>
</evidence>
<evidence type="ECO:0000256" key="7">
    <source>
        <dbReference type="ARBA" id="ARBA00022801"/>
    </source>
</evidence>
<keyword evidence="13 17" id="KW-0961">Cell wall biogenesis/degradation</keyword>
<dbReference type="InterPro" id="IPR003824">
    <property type="entry name" value="UppP"/>
</dbReference>
<comment type="similarity">
    <text evidence="2 17">Belongs to the UppP family.</text>
</comment>
<comment type="subcellular location">
    <subcellularLocation>
        <location evidence="1 17">Cell membrane</location>
        <topology evidence="1 17">Multi-pass membrane protein</topology>
    </subcellularLocation>
</comment>
<dbReference type="NCBIfam" id="NF001395">
    <property type="entry name" value="PRK00281.3-1"/>
    <property type="match status" value="1"/>
</dbReference>
<keyword evidence="10 17" id="KW-1133">Transmembrane helix</keyword>
<dbReference type="Proteomes" id="UP001597417">
    <property type="component" value="Unassembled WGS sequence"/>
</dbReference>
<feature type="transmembrane region" description="Helical" evidence="17">
    <location>
        <begin position="54"/>
        <end position="73"/>
    </location>
</feature>
<evidence type="ECO:0000256" key="2">
    <source>
        <dbReference type="ARBA" id="ARBA00010621"/>
    </source>
</evidence>
<evidence type="ECO:0000256" key="14">
    <source>
        <dbReference type="ARBA" id="ARBA00032707"/>
    </source>
</evidence>
<keyword evidence="9 17" id="KW-0573">Peptidoglycan synthesis</keyword>
<evidence type="ECO:0000256" key="6">
    <source>
        <dbReference type="ARBA" id="ARBA00022692"/>
    </source>
</evidence>
<feature type="transmembrane region" description="Helical" evidence="17">
    <location>
        <begin position="317"/>
        <end position="337"/>
    </location>
</feature>
<evidence type="ECO:0000256" key="3">
    <source>
        <dbReference type="ARBA" id="ARBA00012374"/>
    </source>
</evidence>
<evidence type="ECO:0000256" key="17">
    <source>
        <dbReference type="HAMAP-Rule" id="MF_01006"/>
    </source>
</evidence>